<dbReference type="InterPro" id="IPR013083">
    <property type="entry name" value="Znf_RING/FYVE/PHD"/>
</dbReference>
<feature type="region of interest" description="Disordered" evidence="1">
    <location>
        <begin position="44"/>
        <end position="92"/>
    </location>
</feature>
<dbReference type="InterPro" id="IPR031127">
    <property type="entry name" value="E3_UB_ligase_RBR"/>
</dbReference>
<dbReference type="PANTHER" id="PTHR11685">
    <property type="entry name" value="RBR FAMILY RING FINGER AND IBR DOMAIN-CONTAINING"/>
    <property type="match status" value="1"/>
</dbReference>
<feature type="compositionally biased region" description="Basic and acidic residues" evidence="1">
    <location>
        <begin position="632"/>
        <end position="642"/>
    </location>
</feature>
<evidence type="ECO:0000256" key="1">
    <source>
        <dbReference type="SAM" id="MobiDB-lite"/>
    </source>
</evidence>
<organism evidence="2 3">
    <name type="scientific">Symbiodinium microadriaticum</name>
    <name type="common">Dinoflagellate</name>
    <name type="synonym">Zooxanthella microadriatica</name>
    <dbReference type="NCBI Taxonomy" id="2951"/>
    <lineage>
        <taxon>Eukaryota</taxon>
        <taxon>Sar</taxon>
        <taxon>Alveolata</taxon>
        <taxon>Dinophyceae</taxon>
        <taxon>Suessiales</taxon>
        <taxon>Symbiodiniaceae</taxon>
        <taxon>Symbiodinium</taxon>
    </lineage>
</organism>
<feature type="region of interest" description="Disordered" evidence="1">
    <location>
        <begin position="631"/>
        <end position="687"/>
    </location>
</feature>
<feature type="compositionally biased region" description="Polar residues" evidence="1">
    <location>
        <begin position="44"/>
        <end position="69"/>
    </location>
</feature>
<feature type="region of interest" description="Disordered" evidence="1">
    <location>
        <begin position="518"/>
        <end position="550"/>
    </location>
</feature>
<name>A0A1Q9CGB4_SYMMI</name>
<accession>A0A1Q9CGB4</accession>
<dbReference type="Gene3D" id="3.30.40.10">
    <property type="entry name" value="Zinc/RING finger domain, C3HC4 (zinc finger)"/>
    <property type="match status" value="1"/>
</dbReference>
<dbReference type="EMBL" id="LSRX01001234">
    <property type="protein sequence ID" value="OLP81973.1"/>
    <property type="molecule type" value="Genomic_DNA"/>
</dbReference>
<evidence type="ECO:0008006" key="4">
    <source>
        <dbReference type="Google" id="ProtNLM"/>
    </source>
</evidence>
<gene>
    <name evidence="2" type="ORF">AK812_SmicGene37428</name>
</gene>
<dbReference type="GO" id="GO:0004842">
    <property type="term" value="F:ubiquitin-protein transferase activity"/>
    <property type="evidence" value="ECO:0007669"/>
    <property type="project" value="InterPro"/>
</dbReference>
<protein>
    <recommendedName>
        <fullName evidence="4">RING-type domain-containing protein</fullName>
    </recommendedName>
</protein>
<dbReference type="Proteomes" id="UP000186817">
    <property type="component" value="Unassembled WGS sequence"/>
</dbReference>
<keyword evidence="3" id="KW-1185">Reference proteome</keyword>
<comment type="caution">
    <text evidence="2">The sequence shown here is derived from an EMBL/GenBank/DDBJ whole genome shotgun (WGS) entry which is preliminary data.</text>
</comment>
<dbReference type="OrthoDB" id="10009520at2759"/>
<proteinExistence type="predicted"/>
<evidence type="ECO:0000313" key="2">
    <source>
        <dbReference type="EMBL" id="OLP81973.1"/>
    </source>
</evidence>
<sequence>MTARVIDFAVVADVVRISTYNMFIPGLSAFKVLTAAAADLESISVQEPSQRSQGSRKLSKGSRQFSKGSRQQREEEPRPPAPLPAAPSAPQVQLRPGNLSGDVYVAAFARTQTRQPGPAAAAMDRTGKPQFYIRPGLVDMAALNKLEQQKMDLRFRRETLADQRRQRLLSIVLVFVSADMHRRNLPTTFAKHPLETKLAVMAAVCPICFEDDGQRVVYATMHNHSWQNRHCDAHGICWNCLNRYVEMQILEEGRFNLKCPGIGCNYRLLPLDVERALEASEPERQQLALERYGSMRSASHEQRLREVALGTSGPSESWLLKECQACPHCLSLVRRETGCLHVFCRCGCDFCAGCGSPDDCLCAALDKDRDIVFAAWLRISPDSPIAWLRDMPSSDMSEERLLGTLGFFLWMAYLPVDLPWTRALEEPEHSLPPLRWRYYHSDFGWFVMTEEEAFNRESFPEILRNPLGSFGNLVYGDESENWFQHYRRVPRRPWRLFATQRSSRREDRYHYTPLRCKDLRSGTGNDAAPDRRRKQPRAVATATAGRAQERRKCRQQMRRRFREELVHSVSRFLDVCFRHPIPSQVEYTDMMNSQVQGVFHRHIHHHVHYYDEMGEPQPEAYPRKLSGATLEPLKEVAPEGKSKPKKGQKGNSKPVGPAGTGLRKSRSEASLANQVLRDNKNSIGVQH</sequence>
<dbReference type="GO" id="GO:0016567">
    <property type="term" value="P:protein ubiquitination"/>
    <property type="evidence" value="ECO:0007669"/>
    <property type="project" value="InterPro"/>
</dbReference>
<evidence type="ECO:0000313" key="3">
    <source>
        <dbReference type="Proteomes" id="UP000186817"/>
    </source>
</evidence>
<reference evidence="2 3" key="1">
    <citation type="submission" date="2016-02" db="EMBL/GenBank/DDBJ databases">
        <title>Genome analysis of coral dinoflagellate symbionts highlights evolutionary adaptations to a symbiotic lifestyle.</title>
        <authorList>
            <person name="Aranda M."/>
            <person name="Li Y."/>
            <person name="Liew Y.J."/>
            <person name="Baumgarten S."/>
            <person name="Simakov O."/>
            <person name="Wilson M."/>
            <person name="Piel J."/>
            <person name="Ashoor H."/>
            <person name="Bougouffa S."/>
            <person name="Bajic V.B."/>
            <person name="Ryu T."/>
            <person name="Ravasi T."/>
            <person name="Bayer T."/>
            <person name="Micklem G."/>
            <person name="Kim H."/>
            <person name="Bhak J."/>
            <person name="Lajeunesse T.C."/>
            <person name="Voolstra C.R."/>
        </authorList>
    </citation>
    <scope>NUCLEOTIDE SEQUENCE [LARGE SCALE GENOMIC DNA]</scope>
    <source>
        <strain evidence="2 3">CCMP2467</strain>
    </source>
</reference>
<dbReference type="Gene3D" id="1.20.120.1750">
    <property type="match status" value="1"/>
</dbReference>
<dbReference type="AlphaFoldDB" id="A0A1Q9CGB4"/>
<dbReference type="SUPFAM" id="SSF57850">
    <property type="entry name" value="RING/U-box"/>
    <property type="match status" value="2"/>
</dbReference>